<dbReference type="InterPro" id="IPR003761">
    <property type="entry name" value="Exonuc_VII_S"/>
</dbReference>
<dbReference type="Gene3D" id="1.10.287.1040">
    <property type="entry name" value="Exonuclease VII, small subunit"/>
    <property type="match status" value="1"/>
</dbReference>
<dbReference type="GO" id="GO:0009318">
    <property type="term" value="C:exodeoxyribonuclease VII complex"/>
    <property type="evidence" value="ECO:0007669"/>
    <property type="project" value="UniProtKB-UniRule"/>
</dbReference>
<dbReference type="KEGG" id="aswu:HUW51_21190"/>
<evidence type="ECO:0000313" key="8">
    <source>
        <dbReference type="Proteomes" id="UP000515237"/>
    </source>
</evidence>
<accession>A0A7G7GD76</accession>
<evidence type="ECO:0000256" key="3">
    <source>
        <dbReference type="ARBA" id="ARBA00022722"/>
    </source>
</evidence>
<evidence type="ECO:0000256" key="4">
    <source>
        <dbReference type="ARBA" id="ARBA00022801"/>
    </source>
</evidence>
<sequence length="72" mass="8286">MNNLNSNLTYQQALEELETIVEALEDETIPVDELAIKVKRASDLIEFCQNKLTETDTEVKKILTYLEDKAKK</sequence>
<evidence type="ECO:0000256" key="5">
    <source>
        <dbReference type="ARBA" id="ARBA00022839"/>
    </source>
</evidence>
<keyword evidence="4 7" id="KW-0378">Hydrolase</keyword>
<dbReference type="Proteomes" id="UP000515237">
    <property type="component" value="Chromosome"/>
</dbReference>
<dbReference type="GO" id="GO:0008855">
    <property type="term" value="F:exodeoxyribonuclease VII activity"/>
    <property type="evidence" value="ECO:0007669"/>
    <property type="project" value="UniProtKB-UniRule"/>
</dbReference>
<dbReference type="RefSeq" id="WP_185271600.1">
    <property type="nucleotide sequence ID" value="NZ_CP055156.1"/>
</dbReference>
<evidence type="ECO:0000256" key="6">
    <source>
        <dbReference type="NCBIfam" id="TIGR01280"/>
    </source>
</evidence>
<keyword evidence="8" id="KW-1185">Reference proteome</keyword>
<dbReference type="NCBIfam" id="TIGR01280">
    <property type="entry name" value="xseB"/>
    <property type="match status" value="1"/>
</dbReference>
<dbReference type="GO" id="GO:0006308">
    <property type="term" value="P:DNA catabolic process"/>
    <property type="evidence" value="ECO:0007669"/>
    <property type="project" value="UniProtKB-UniRule"/>
</dbReference>
<organism evidence="7 8">
    <name type="scientific">Adhaeribacter swui</name>
    <dbReference type="NCBI Taxonomy" id="2086471"/>
    <lineage>
        <taxon>Bacteria</taxon>
        <taxon>Pseudomonadati</taxon>
        <taxon>Bacteroidota</taxon>
        <taxon>Cytophagia</taxon>
        <taxon>Cytophagales</taxon>
        <taxon>Hymenobacteraceae</taxon>
        <taxon>Adhaeribacter</taxon>
    </lineage>
</organism>
<dbReference type="InterPro" id="IPR037004">
    <property type="entry name" value="Exonuc_VII_ssu_sf"/>
</dbReference>
<proteinExistence type="inferred from homology"/>
<evidence type="ECO:0000256" key="2">
    <source>
        <dbReference type="ARBA" id="ARBA00022490"/>
    </source>
</evidence>
<keyword evidence="3" id="KW-0540">Nuclease</keyword>
<dbReference type="EC" id="3.1.11.6" evidence="6"/>
<keyword evidence="5" id="KW-0269">Exonuclease</keyword>
<dbReference type="Pfam" id="PF02609">
    <property type="entry name" value="Exonuc_VII_S"/>
    <property type="match status" value="1"/>
</dbReference>
<keyword evidence="2" id="KW-0963">Cytoplasm</keyword>
<name>A0A7G7GD76_9BACT</name>
<evidence type="ECO:0000256" key="1">
    <source>
        <dbReference type="ARBA" id="ARBA00009998"/>
    </source>
</evidence>
<reference evidence="7 8" key="1">
    <citation type="journal article" date="2018" name="Int. J. Syst. Evol. Microbiol.">
        <title>Adhaeribacter swui sp. nov., isolated from wet mud.</title>
        <authorList>
            <person name="Kim D.U."/>
            <person name="Kim K.W."/>
            <person name="Kang M.S."/>
            <person name="Kim J.Y."/>
            <person name="Jang J.H."/>
            <person name="Kim M.K."/>
        </authorList>
    </citation>
    <scope>NUCLEOTIDE SEQUENCE [LARGE SCALE GENOMIC DNA]</scope>
    <source>
        <strain evidence="7 8">KCTC 52873</strain>
    </source>
</reference>
<dbReference type="EMBL" id="CP055156">
    <property type="protein sequence ID" value="QNF35110.1"/>
    <property type="molecule type" value="Genomic_DNA"/>
</dbReference>
<gene>
    <name evidence="7" type="primary">xseB</name>
    <name evidence="7" type="ORF">HUW51_21190</name>
</gene>
<comment type="similarity">
    <text evidence="1">Belongs to the XseB family.</text>
</comment>
<evidence type="ECO:0000313" key="7">
    <source>
        <dbReference type="EMBL" id="QNF35110.1"/>
    </source>
</evidence>
<dbReference type="SUPFAM" id="SSF116842">
    <property type="entry name" value="XseB-like"/>
    <property type="match status" value="1"/>
</dbReference>
<protein>
    <recommendedName>
        <fullName evidence="6">Exodeoxyribonuclease VII small subunit</fullName>
        <ecNumber evidence="6">3.1.11.6</ecNumber>
    </recommendedName>
</protein>
<dbReference type="AlphaFoldDB" id="A0A7G7GD76"/>